<sequence>ISVPLTLKNALSNLNTIRNDMEHRSLYHDFRDISNLIPKVEKFITWIMKTKFNTSIDLYAISSADEINILSDFDEWKQKKIEKYGQTDAENIIFILIIPSSYSPNLIDMYLDGLNEMVSSRLESGIMIAGRNPEHESAIEKYFRSFRYLFSNPAQVLSVPTHMQYYNEISGDELRIFPDGRIYICFKYGIATHNALGFNLENLFSGGSRYLINSEIIDKFNLPLSEYTSNKIEYILKVVLYSFHPECRQSGVKAPAKYHRMFITLPNMRINGEPRQLDRSFDENHWFESNRVYCGDEDDLIFIKTTNYDSISEILSEFKNWAYSFFRNPSDTGFM</sequence>
<gene>
    <name evidence="1" type="ORF">LCGC14_2821570</name>
</gene>
<name>A0A0F9B818_9ZZZZ</name>
<organism evidence="1">
    <name type="scientific">marine sediment metagenome</name>
    <dbReference type="NCBI Taxonomy" id="412755"/>
    <lineage>
        <taxon>unclassified sequences</taxon>
        <taxon>metagenomes</taxon>
        <taxon>ecological metagenomes</taxon>
    </lineage>
</organism>
<accession>A0A0F9B818</accession>
<evidence type="ECO:0000313" key="1">
    <source>
        <dbReference type="EMBL" id="KKK80631.1"/>
    </source>
</evidence>
<protein>
    <submittedName>
        <fullName evidence="1">Uncharacterized protein</fullName>
    </submittedName>
</protein>
<feature type="non-terminal residue" evidence="1">
    <location>
        <position position="1"/>
    </location>
</feature>
<comment type="caution">
    <text evidence="1">The sequence shown here is derived from an EMBL/GenBank/DDBJ whole genome shotgun (WGS) entry which is preliminary data.</text>
</comment>
<dbReference type="EMBL" id="LAZR01053491">
    <property type="protein sequence ID" value="KKK80631.1"/>
    <property type="molecule type" value="Genomic_DNA"/>
</dbReference>
<proteinExistence type="predicted"/>
<dbReference type="AlphaFoldDB" id="A0A0F9B818"/>
<reference evidence="1" key="1">
    <citation type="journal article" date="2015" name="Nature">
        <title>Complex archaea that bridge the gap between prokaryotes and eukaryotes.</title>
        <authorList>
            <person name="Spang A."/>
            <person name="Saw J.H."/>
            <person name="Jorgensen S.L."/>
            <person name="Zaremba-Niedzwiedzka K."/>
            <person name="Martijn J."/>
            <person name="Lind A.E."/>
            <person name="van Eijk R."/>
            <person name="Schleper C."/>
            <person name="Guy L."/>
            <person name="Ettema T.J."/>
        </authorList>
    </citation>
    <scope>NUCLEOTIDE SEQUENCE</scope>
</reference>